<comment type="catalytic activity">
    <reaction evidence="7">
        <text>DNA(n) + a 2'-deoxyribonucleoside 5'-triphosphate = DNA(n+1) + diphosphate</text>
        <dbReference type="Rhea" id="RHEA:22508"/>
        <dbReference type="Rhea" id="RHEA-COMP:17339"/>
        <dbReference type="Rhea" id="RHEA-COMP:17340"/>
        <dbReference type="ChEBI" id="CHEBI:33019"/>
        <dbReference type="ChEBI" id="CHEBI:61560"/>
        <dbReference type="ChEBI" id="CHEBI:173112"/>
        <dbReference type="EC" id="2.7.7.7"/>
    </reaction>
</comment>
<dbReference type="InterPro" id="IPR050238">
    <property type="entry name" value="DNA_Rep/Repair_Clamp_Loader"/>
</dbReference>
<dbReference type="EMBL" id="JACSPV010000020">
    <property type="protein sequence ID" value="MBD8005880.1"/>
    <property type="molecule type" value="Genomic_DNA"/>
</dbReference>
<protein>
    <recommendedName>
        <fullName evidence="2">DNA polymerase III subunit delta'</fullName>
        <ecNumber evidence="1">2.7.7.7</ecNumber>
    </recommendedName>
</protein>
<dbReference type="Gene3D" id="3.40.50.300">
    <property type="entry name" value="P-loop containing nucleotide triphosphate hydrolases"/>
    <property type="match status" value="1"/>
</dbReference>
<accession>A0ABR8VM88</accession>
<dbReference type="Proteomes" id="UP000648182">
    <property type="component" value="Unassembled WGS sequence"/>
</dbReference>
<sequence>MNWDQFEKEQPIAARLLNNSLVHHRIAHAYLFEGERGTGKKAGSLLLAASLFCEKNGQDMSPCGQCGNCRRIKSGNHPDVHLVEPDGLSIKIDQIRSLRTEFSKSGMESKRKLYIIIDAEKMTVQAANSLLKFLEEPHSETTAVLVTEQPQQLLPTIISRCQSVPFYPLRPEIFARKLVEAGMSQGKTALLAALTNDLQEAVKLNEDDWFAQARKIVLKLYEVLKENPLYAMTSLQTDWIGHFKEKAQHDLGLSLLLYIYKDLLNIQLGKDRQLVYPDLRQTLEKDALQTSMNRLSKQMTAILEAKRKLHANMNPQLLMEQLVLNLQGGPSFV</sequence>
<evidence type="ECO:0000256" key="3">
    <source>
        <dbReference type="ARBA" id="ARBA00022679"/>
    </source>
</evidence>
<dbReference type="GO" id="GO:0003887">
    <property type="term" value="F:DNA-directed DNA polymerase activity"/>
    <property type="evidence" value="ECO:0007669"/>
    <property type="project" value="UniProtKB-EC"/>
</dbReference>
<name>A0ABR8VM88_9BACI</name>
<dbReference type="NCBIfam" id="TIGR00678">
    <property type="entry name" value="holB"/>
    <property type="match status" value="1"/>
</dbReference>
<organism evidence="9 10">
    <name type="scientific">Bacillus norwichensis</name>
    <dbReference type="NCBI Taxonomy" id="2762217"/>
    <lineage>
        <taxon>Bacteria</taxon>
        <taxon>Bacillati</taxon>
        <taxon>Bacillota</taxon>
        <taxon>Bacilli</taxon>
        <taxon>Bacillales</taxon>
        <taxon>Bacillaceae</taxon>
        <taxon>Bacillus</taxon>
    </lineage>
</organism>
<keyword evidence="3 9" id="KW-0808">Transferase</keyword>
<dbReference type="EC" id="2.7.7.7" evidence="1"/>
<feature type="domain" description="DNA polymerase III delta subunit C-terminal" evidence="8">
    <location>
        <begin position="251"/>
        <end position="326"/>
    </location>
</feature>
<evidence type="ECO:0000313" key="9">
    <source>
        <dbReference type="EMBL" id="MBD8005880.1"/>
    </source>
</evidence>
<dbReference type="SUPFAM" id="SSF52540">
    <property type="entry name" value="P-loop containing nucleoside triphosphate hydrolases"/>
    <property type="match status" value="1"/>
</dbReference>
<dbReference type="PANTHER" id="PTHR11669:SF8">
    <property type="entry name" value="DNA POLYMERASE III SUBUNIT DELTA"/>
    <property type="match status" value="1"/>
</dbReference>
<dbReference type="RefSeq" id="WP_191813242.1">
    <property type="nucleotide sequence ID" value="NZ_JACSPV010000020.1"/>
</dbReference>
<evidence type="ECO:0000256" key="7">
    <source>
        <dbReference type="ARBA" id="ARBA00049244"/>
    </source>
</evidence>
<dbReference type="Pfam" id="PF13177">
    <property type="entry name" value="DNA_pol3_delta2"/>
    <property type="match status" value="1"/>
</dbReference>
<keyword evidence="6" id="KW-0239">DNA-directed DNA polymerase</keyword>
<evidence type="ECO:0000259" key="8">
    <source>
        <dbReference type="Pfam" id="PF09115"/>
    </source>
</evidence>
<dbReference type="InterPro" id="IPR015199">
    <property type="entry name" value="DNA_pol_III_delta_C"/>
</dbReference>
<evidence type="ECO:0000256" key="2">
    <source>
        <dbReference type="ARBA" id="ARBA00014363"/>
    </source>
</evidence>
<dbReference type="PANTHER" id="PTHR11669">
    <property type="entry name" value="REPLICATION FACTOR C / DNA POLYMERASE III GAMMA-TAU SUBUNIT"/>
    <property type="match status" value="1"/>
</dbReference>
<dbReference type="InterPro" id="IPR027417">
    <property type="entry name" value="P-loop_NTPase"/>
</dbReference>
<evidence type="ECO:0000256" key="4">
    <source>
        <dbReference type="ARBA" id="ARBA00022695"/>
    </source>
</evidence>
<reference evidence="9 10" key="1">
    <citation type="submission" date="2020-08" db="EMBL/GenBank/DDBJ databases">
        <title>A Genomic Blueprint of the Chicken Gut Microbiome.</title>
        <authorList>
            <person name="Gilroy R."/>
            <person name="Ravi A."/>
            <person name="Getino M."/>
            <person name="Pursley I."/>
            <person name="Horton D.L."/>
            <person name="Alikhan N.-F."/>
            <person name="Baker D."/>
            <person name="Gharbi K."/>
            <person name="Hall N."/>
            <person name="Watson M."/>
            <person name="Adriaenssens E.M."/>
            <person name="Foster-Nyarko E."/>
            <person name="Jarju S."/>
            <person name="Secka A."/>
            <person name="Antonio M."/>
            <person name="Oren A."/>
            <person name="Chaudhuri R."/>
            <person name="La Ragione R.M."/>
            <person name="Hildebrand F."/>
            <person name="Pallen M.J."/>
        </authorList>
    </citation>
    <scope>NUCLEOTIDE SEQUENCE [LARGE SCALE GENOMIC DNA]</scope>
    <source>
        <strain evidence="9 10">Sa1BUA2</strain>
    </source>
</reference>
<keyword evidence="10" id="KW-1185">Reference proteome</keyword>
<evidence type="ECO:0000256" key="5">
    <source>
        <dbReference type="ARBA" id="ARBA00022705"/>
    </source>
</evidence>
<keyword evidence="5" id="KW-0235">DNA replication</keyword>
<keyword evidence="4 9" id="KW-0548">Nucleotidyltransferase</keyword>
<proteinExistence type="predicted"/>
<dbReference type="Pfam" id="PF09115">
    <property type="entry name" value="DNApol3-delta_C"/>
    <property type="match status" value="1"/>
</dbReference>
<gene>
    <name evidence="9" type="primary">holB</name>
    <name evidence="9" type="ORF">H9631_12415</name>
</gene>
<evidence type="ECO:0000313" key="10">
    <source>
        <dbReference type="Proteomes" id="UP000648182"/>
    </source>
</evidence>
<comment type="caution">
    <text evidence="9">The sequence shown here is derived from an EMBL/GenBank/DDBJ whole genome shotgun (WGS) entry which is preliminary data.</text>
</comment>
<dbReference type="InterPro" id="IPR004622">
    <property type="entry name" value="DNA_pol_HolB"/>
</dbReference>
<evidence type="ECO:0000256" key="1">
    <source>
        <dbReference type="ARBA" id="ARBA00012417"/>
    </source>
</evidence>
<evidence type="ECO:0000256" key="6">
    <source>
        <dbReference type="ARBA" id="ARBA00022932"/>
    </source>
</evidence>
<dbReference type="NCBIfam" id="NF005972">
    <property type="entry name" value="PRK08058.1"/>
    <property type="match status" value="1"/>
</dbReference>